<dbReference type="RefSeq" id="WP_155053132.1">
    <property type="nucleotide sequence ID" value="NZ_BAAAIB010000010.1"/>
</dbReference>
<organism evidence="2 3">
    <name type="scientific">Agromyces bracchium</name>
    <dbReference type="NCBI Taxonomy" id="88376"/>
    <lineage>
        <taxon>Bacteria</taxon>
        <taxon>Bacillati</taxon>
        <taxon>Actinomycetota</taxon>
        <taxon>Actinomycetes</taxon>
        <taxon>Micrococcales</taxon>
        <taxon>Microbacteriaceae</taxon>
        <taxon>Agromyces</taxon>
    </lineage>
</organism>
<dbReference type="CDD" id="cd00093">
    <property type="entry name" value="HTH_XRE"/>
    <property type="match status" value="1"/>
</dbReference>
<dbReference type="Pfam" id="PF01381">
    <property type="entry name" value="HTH_3"/>
    <property type="match status" value="1"/>
</dbReference>
<gene>
    <name evidence="2" type="ORF">GJ743_17210</name>
</gene>
<dbReference type="EMBL" id="WMLB01000042">
    <property type="protein sequence ID" value="MTH70111.1"/>
    <property type="molecule type" value="Genomic_DNA"/>
</dbReference>
<sequence length="145" mass="15947">MALRFRNLEVTPEDPVDRWGAEGMLAAIDRGGVDDWRKIILAIRVAPYGPVAADLEEALELAESRGSAQLLRSALEGARQTPEQRVIERLRMLAFETDMSQGDLAARIGTSRTRLNSYLSGAVMPSAALVERVAEVGRTRRSELV</sequence>
<dbReference type="Gene3D" id="1.10.260.40">
    <property type="entry name" value="lambda repressor-like DNA-binding domains"/>
    <property type="match status" value="1"/>
</dbReference>
<name>A0A6I3MAU2_9MICO</name>
<dbReference type="Proteomes" id="UP000433071">
    <property type="component" value="Unassembled WGS sequence"/>
</dbReference>
<dbReference type="InterPro" id="IPR001387">
    <property type="entry name" value="Cro/C1-type_HTH"/>
</dbReference>
<comment type="caution">
    <text evidence="2">The sequence shown here is derived from an EMBL/GenBank/DDBJ whole genome shotgun (WGS) entry which is preliminary data.</text>
</comment>
<evidence type="ECO:0000259" key="1">
    <source>
        <dbReference type="PROSITE" id="PS50943"/>
    </source>
</evidence>
<proteinExistence type="predicted"/>
<keyword evidence="3" id="KW-1185">Reference proteome</keyword>
<dbReference type="InterPro" id="IPR010982">
    <property type="entry name" value="Lambda_DNA-bd_dom_sf"/>
</dbReference>
<reference evidence="2 3" key="1">
    <citation type="submission" date="2019-11" db="EMBL/GenBank/DDBJ databases">
        <title>Agromyces kandeliae sp. nov., isolated from mangrove soil.</title>
        <authorList>
            <person name="Wang R."/>
        </authorList>
    </citation>
    <scope>NUCLEOTIDE SEQUENCE [LARGE SCALE GENOMIC DNA]</scope>
    <source>
        <strain evidence="2 3">JCM 11433</strain>
    </source>
</reference>
<evidence type="ECO:0000313" key="3">
    <source>
        <dbReference type="Proteomes" id="UP000433071"/>
    </source>
</evidence>
<dbReference type="SUPFAM" id="SSF47413">
    <property type="entry name" value="lambda repressor-like DNA-binding domains"/>
    <property type="match status" value="1"/>
</dbReference>
<dbReference type="SMART" id="SM00530">
    <property type="entry name" value="HTH_XRE"/>
    <property type="match status" value="1"/>
</dbReference>
<evidence type="ECO:0000313" key="2">
    <source>
        <dbReference type="EMBL" id="MTH70111.1"/>
    </source>
</evidence>
<accession>A0A6I3MAU2</accession>
<dbReference type="AlphaFoldDB" id="A0A6I3MAU2"/>
<protein>
    <submittedName>
        <fullName evidence="2">Helix-turn-helix domain-containing protein</fullName>
    </submittedName>
</protein>
<dbReference type="OrthoDB" id="4409301at2"/>
<feature type="domain" description="HTH cro/C1-type" evidence="1">
    <location>
        <begin position="87"/>
        <end position="144"/>
    </location>
</feature>
<dbReference type="PROSITE" id="PS50943">
    <property type="entry name" value="HTH_CROC1"/>
    <property type="match status" value="1"/>
</dbReference>
<dbReference type="GO" id="GO:0003677">
    <property type="term" value="F:DNA binding"/>
    <property type="evidence" value="ECO:0007669"/>
    <property type="project" value="InterPro"/>
</dbReference>